<organism evidence="2 3">
    <name type="scientific">Neurospora tetraspora</name>
    <dbReference type="NCBI Taxonomy" id="94610"/>
    <lineage>
        <taxon>Eukaryota</taxon>
        <taxon>Fungi</taxon>
        <taxon>Dikarya</taxon>
        <taxon>Ascomycota</taxon>
        <taxon>Pezizomycotina</taxon>
        <taxon>Sordariomycetes</taxon>
        <taxon>Sordariomycetidae</taxon>
        <taxon>Sordariales</taxon>
        <taxon>Sordariaceae</taxon>
        <taxon>Neurospora</taxon>
    </lineage>
</organism>
<feature type="signal peptide" evidence="1">
    <location>
        <begin position="1"/>
        <end position="27"/>
    </location>
</feature>
<reference evidence="2" key="1">
    <citation type="journal article" date="2023" name="Mol. Phylogenet. Evol.">
        <title>Genome-scale phylogeny and comparative genomics of the fungal order Sordariales.</title>
        <authorList>
            <person name="Hensen N."/>
            <person name="Bonometti L."/>
            <person name="Westerberg I."/>
            <person name="Brannstrom I.O."/>
            <person name="Guillou S."/>
            <person name="Cros-Aarteil S."/>
            <person name="Calhoun S."/>
            <person name="Haridas S."/>
            <person name="Kuo A."/>
            <person name="Mondo S."/>
            <person name="Pangilinan J."/>
            <person name="Riley R."/>
            <person name="LaButti K."/>
            <person name="Andreopoulos B."/>
            <person name="Lipzen A."/>
            <person name="Chen C."/>
            <person name="Yan M."/>
            <person name="Daum C."/>
            <person name="Ng V."/>
            <person name="Clum A."/>
            <person name="Steindorff A."/>
            <person name="Ohm R.A."/>
            <person name="Martin F."/>
            <person name="Silar P."/>
            <person name="Natvig D.O."/>
            <person name="Lalanne C."/>
            <person name="Gautier V."/>
            <person name="Ament-Velasquez S.L."/>
            <person name="Kruys A."/>
            <person name="Hutchinson M.I."/>
            <person name="Powell A.J."/>
            <person name="Barry K."/>
            <person name="Miller A.N."/>
            <person name="Grigoriev I.V."/>
            <person name="Debuchy R."/>
            <person name="Gladieux P."/>
            <person name="Hiltunen Thoren M."/>
            <person name="Johannesson H."/>
        </authorList>
    </citation>
    <scope>NUCLEOTIDE SEQUENCE</scope>
    <source>
        <strain evidence="2">CBS 560.94</strain>
    </source>
</reference>
<evidence type="ECO:0000313" key="3">
    <source>
        <dbReference type="Proteomes" id="UP001278500"/>
    </source>
</evidence>
<dbReference type="Proteomes" id="UP001278500">
    <property type="component" value="Unassembled WGS sequence"/>
</dbReference>
<accession>A0AAE0J187</accession>
<dbReference type="AlphaFoldDB" id="A0AAE0J187"/>
<feature type="chain" id="PRO_5042281973" description="Secreted protein" evidence="1">
    <location>
        <begin position="28"/>
        <end position="147"/>
    </location>
</feature>
<protein>
    <recommendedName>
        <fullName evidence="4">Secreted protein</fullName>
    </recommendedName>
</protein>
<keyword evidence="1" id="KW-0732">Signal</keyword>
<gene>
    <name evidence="2" type="ORF">B0H65DRAFT_78034</name>
</gene>
<name>A0AAE0J187_9PEZI</name>
<dbReference type="GeneID" id="87868560"/>
<sequence length="147" mass="16779">MTFAMMHHFVVPFCVLFCYDFLSPTSCHFSSSFPLSQHDSQKPYFTCNQKHEAIPTFTFISNLQPPITTPCLRPSLRPHHPVRAPTLPPSLLSSKSIQCTLSSCRRYGLMQSAIAPIREVMVPHRRCDFAMQHHDTVRRTVKSSMGK</sequence>
<dbReference type="EMBL" id="JAUEPP010000010">
    <property type="protein sequence ID" value="KAK3334677.1"/>
    <property type="molecule type" value="Genomic_DNA"/>
</dbReference>
<comment type="caution">
    <text evidence="2">The sequence shown here is derived from an EMBL/GenBank/DDBJ whole genome shotgun (WGS) entry which is preliminary data.</text>
</comment>
<evidence type="ECO:0008006" key="4">
    <source>
        <dbReference type="Google" id="ProtNLM"/>
    </source>
</evidence>
<reference evidence="2" key="2">
    <citation type="submission" date="2023-06" db="EMBL/GenBank/DDBJ databases">
        <authorList>
            <consortium name="Lawrence Berkeley National Laboratory"/>
            <person name="Haridas S."/>
            <person name="Hensen N."/>
            <person name="Bonometti L."/>
            <person name="Westerberg I."/>
            <person name="Brannstrom I.O."/>
            <person name="Guillou S."/>
            <person name="Cros-Aarteil S."/>
            <person name="Calhoun S."/>
            <person name="Kuo A."/>
            <person name="Mondo S."/>
            <person name="Pangilinan J."/>
            <person name="Riley R."/>
            <person name="Labutti K."/>
            <person name="Andreopoulos B."/>
            <person name="Lipzen A."/>
            <person name="Chen C."/>
            <person name="Yanf M."/>
            <person name="Daum C."/>
            <person name="Ng V."/>
            <person name="Clum A."/>
            <person name="Steindorff A."/>
            <person name="Ohm R."/>
            <person name="Martin F."/>
            <person name="Silar P."/>
            <person name="Natvig D."/>
            <person name="Lalanne C."/>
            <person name="Gautier V."/>
            <person name="Ament-Velasquez S.L."/>
            <person name="Kruys A."/>
            <person name="Hutchinson M.I."/>
            <person name="Powell A.J."/>
            <person name="Barry K."/>
            <person name="Miller A.N."/>
            <person name="Grigoriev I.V."/>
            <person name="Debuchy R."/>
            <person name="Gladieux P."/>
            <person name="Thoren M.H."/>
            <person name="Johannesson H."/>
        </authorList>
    </citation>
    <scope>NUCLEOTIDE SEQUENCE</scope>
    <source>
        <strain evidence="2">CBS 560.94</strain>
    </source>
</reference>
<proteinExistence type="predicted"/>
<keyword evidence="3" id="KW-1185">Reference proteome</keyword>
<evidence type="ECO:0000256" key="1">
    <source>
        <dbReference type="SAM" id="SignalP"/>
    </source>
</evidence>
<evidence type="ECO:0000313" key="2">
    <source>
        <dbReference type="EMBL" id="KAK3334677.1"/>
    </source>
</evidence>
<dbReference type="RefSeq" id="XP_062676843.1">
    <property type="nucleotide sequence ID" value="XM_062831406.1"/>
</dbReference>